<dbReference type="STRING" id="2060905.A0A2B7X2T9"/>
<dbReference type="AlphaFoldDB" id="A0A2B7X2T9"/>
<gene>
    <name evidence="2" type="ORF">GX51_04290</name>
</gene>
<proteinExistence type="predicted"/>
<evidence type="ECO:0000313" key="3">
    <source>
        <dbReference type="Proteomes" id="UP000224080"/>
    </source>
</evidence>
<comment type="caution">
    <text evidence="2">The sequence shown here is derived from an EMBL/GenBank/DDBJ whole genome shotgun (WGS) entry which is preliminary data.</text>
</comment>
<name>A0A2B7X2T9_9EURO</name>
<protein>
    <submittedName>
        <fullName evidence="2">Uncharacterized protein</fullName>
    </submittedName>
</protein>
<accession>A0A2B7X2T9</accession>
<dbReference type="EMBL" id="PDNC01000052">
    <property type="protein sequence ID" value="PGH03103.1"/>
    <property type="molecule type" value="Genomic_DNA"/>
</dbReference>
<keyword evidence="3" id="KW-1185">Reference proteome</keyword>
<organism evidence="2 3">
    <name type="scientific">Blastomyces parvus</name>
    <dbReference type="NCBI Taxonomy" id="2060905"/>
    <lineage>
        <taxon>Eukaryota</taxon>
        <taxon>Fungi</taxon>
        <taxon>Dikarya</taxon>
        <taxon>Ascomycota</taxon>
        <taxon>Pezizomycotina</taxon>
        <taxon>Eurotiomycetes</taxon>
        <taxon>Eurotiomycetidae</taxon>
        <taxon>Onygenales</taxon>
        <taxon>Ajellomycetaceae</taxon>
        <taxon>Blastomyces</taxon>
    </lineage>
</organism>
<evidence type="ECO:0000256" key="1">
    <source>
        <dbReference type="SAM" id="MobiDB-lite"/>
    </source>
</evidence>
<dbReference type="OrthoDB" id="5073671at2759"/>
<reference evidence="2 3" key="1">
    <citation type="submission" date="2017-10" db="EMBL/GenBank/DDBJ databases">
        <title>Comparative genomics in systemic dimorphic fungi from Ajellomycetaceae.</title>
        <authorList>
            <person name="Munoz J.F."/>
            <person name="Mcewen J.G."/>
            <person name="Clay O.K."/>
            <person name="Cuomo C.A."/>
        </authorList>
    </citation>
    <scope>NUCLEOTIDE SEQUENCE [LARGE SCALE GENOMIC DNA]</scope>
    <source>
        <strain evidence="2 3">UAMH130</strain>
    </source>
</reference>
<feature type="region of interest" description="Disordered" evidence="1">
    <location>
        <begin position="1"/>
        <end position="30"/>
    </location>
</feature>
<evidence type="ECO:0000313" key="2">
    <source>
        <dbReference type="EMBL" id="PGH03103.1"/>
    </source>
</evidence>
<feature type="compositionally biased region" description="Polar residues" evidence="1">
    <location>
        <begin position="204"/>
        <end position="213"/>
    </location>
</feature>
<dbReference type="Proteomes" id="UP000224080">
    <property type="component" value="Unassembled WGS sequence"/>
</dbReference>
<feature type="region of interest" description="Disordered" evidence="1">
    <location>
        <begin position="197"/>
        <end position="217"/>
    </location>
</feature>
<sequence>MDDQDKSTLAGPMAAAATKEDPPAYSNYAAEESQELPVPYSPFPSTMNAYYQWSPPAMKTFFLCGASKEDRLYAVQTHAGYHKKSLLGTRPGLTLHNGKSSKDPILAAAGEEAQRATSTYEFNLNSIIQLPSLQPGAGNFITEVMRGTVADDRIAAFQFAIEVGADGKMVREEFEWRKLKKGNNDSVKGRGFNLVRLGPRSKDPNQALSSSALSPPGGETVALLEWPKGLSSLIHVFSLQLKGSGESNTLGQRWALMVVMTALRLWWLHMGGRANATVIGKGEEIHSNQSVP</sequence>